<dbReference type="Gene3D" id="1.10.287.130">
    <property type="match status" value="1"/>
</dbReference>
<proteinExistence type="predicted"/>
<dbReference type="SMART" id="SM00388">
    <property type="entry name" value="HisKA"/>
    <property type="match status" value="1"/>
</dbReference>
<dbReference type="EC" id="2.7.13.3" evidence="3"/>
<evidence type="ECO:0000256" key="4">
    <source>
        <dbReference type="ARBA" id="ARBA00022475"/>
    </source>
</evidence>
<evidence type="ECO:0000256" key="11">
    <source>
        <dbReference type="ARBA" id="ARBA00022989"/>
    </source>
</evidence>
<comment type="catalytic activity">
    <reaction evidence="1">
        <text>ATP + protein L-histidine = ADP + protein N-phospho-L-histidine.</text>
        <dbReference type="EC" id="2.7.13.3"/>
    </reaction>
</comment>
<dbReference type="InterPro" id="IPR036097">
    <property type="entry name" value="HisK_dim/P_sf"/>
</dbReference>
<keyword evidence="12" id="KW-0902">Two-component regulatory system</keyword>
<keyword evidence="13 14" id="KW-0472">Membrane</keyword>
<evidence type="ECO:0000313" key="17">
    <source>
        <dbReference type="Proteomes" id="UP001223586"/>
    </source>
</evidence>
<evidence type="ECO:0000256" key="13">
    <source>
        <dbReference type="ARBA" id="ARBA00023136"/>
    </source>
</evidence>
<feature type="domain" description="Histidine kinase" evidence="15">
    <location>
        <begin position="166"/>
        <end position="383"/>
    </location>
</feature>
<keyword evidence="17" id="KW-1185">Reference proteome</keyword>
<keyword evidence="9 16" id="KW-0418">Kinase</keyword>
<evidence type="ECO:0000256" key="1">
    <source>
        <dbReference type="ARBA" id="ARBA00000085"/>
    </source>
</evidence>
<keyword evidence="4" id="KW-1003">Cell membrane</keyword>
<dbReference type="RefSeq" id="WP_307230593.1">
    <property type="nucleotide sequence ID" value="NZ_JAUSTT010000017.1"/>
</dbReference>
<dbReference type="CDD" id="cd00075">
    <property type="entry name" value="HATPase"/>
    <property type="match status" value="1"/>
</dbReference>
<dbReference type="InterPro" id="IPR050398">
    <property type="entry name" value="HssS/ArlS-like"/>
</dbReference>
<dbReference type="PROSITE" id="PS50109">
    <property type="entry name" value="HIS_KIN"/>
    <property type="match status" value="1"/>
</dbReference>
<keyword evidence="8" id="KW-0547">Nucleotide-binding</keyword>
<protein>
    <recommendedName>
        <fullName evidence="3">histidine kinase</fullName>
        <ecNumber evidence="3">2.7.13.3</ecNumber>
    </recommendedName>
</protein>
<name>A0ABT9WUV9_9BACI</name>
<dbReference type="PANTHER" id="PTHR45528:SF1">
    <property type="entry name" value="SENSOR HISTIDINE KINASE CPXA"/>
    <property type="match status" value="1"/>
</dbReference>
<keyword evidence="5" id="KW-0597">Phosphoprotein</keyword>
<dbReference type="InterPro" id="IPR003661">
    <property type="entry name" value="HisK_dim/P_dom"/>
</dbReference>
<keyword evidence="7 14" id="KW-0812">Transmembrane</keyword>
<dbReference type="PROSITE" id="PS51257">
    <property type="entry name" value="PROKAR_LIPOPROTEIN"/>
    <property type="match status" value="1"/>
</dbReference>
<accession>A0ABT9WUV9</accession>
<evidence type="ECO:0000256" key="6">
    <source>
        <dbReference type="ARBA" id="ARBA00022679"/>
    </source>
</evidence>
<dbReference type="Proteomes" id="UP001223586">
    <property type="component" value="Unassembled WGS sequence"/>
</dbReference>
<dbReference type="GO" id="GO:0016301">
    <property type="term" value="F:kinase activity"/>
    <property type="evidence" value="ECO:0007669"/>
    <property type="project" value="UniProtKB-KW"/>
</dbReference>
<keyword evidence="11 14" id="KW-1133">Transmembrane helix</keyword>
<gene>
    <name evidence="16" type="ORF">J2S08_002869</name>
</gene>
<dbReference type="InterPro" id="IPR003594">
    <property type="entry name" value="HATPase_dom"/>
</dbReference>
<evidence type="ECO:0000256" key="9">
    <source>
        <dbReference type="ARBA" id="ARBA00022777"/>
    </source>
</evidence>
<evidence type="ECO:0000256" key="2">
    <source>
        <dbReference type="ARBA" id="ARBA00004651"/>
    </source>
</evidence>
<sequence length="395" mass="46064">MQRDPFYYVKAISKWRFVFMLVAALACAWITVYILKLFIIQFVNRSTTLWGLYIEFIQLFGPAKYNQYIESFGMIFQFLCILGFFILYIYLFYERAKRSYHDKCFQNMLREISYIAKGNFTHKLNAPPIKELEELAMNVDNIVEKLKISIQEERLAEQAKNELITNVSHDLRTPLTSLIGYIGLIQQDQYRDEVELRYYIEVINEKVIRLHQLIQDLFEYTRVQYKGAHLHKIPVNISEIVGQLTAQYRYQMQEAKLECRQFISSGKLMVLADSNKLGRVFENLLWNAIKYGKDGKYIDIHACEDHKMIKVTITNYGSPISKIDLPYIFERFYRVEKSRSEETGGSGLGLAIAKGIIEQHEGFITADSNGEKTIFTVKLLKLEKEESSISSGLKS</sequence>
<dbReference type="CDD" id="cd00082">
    <property type="entry name" value="HisKA"/>
    <property type="match status" value="1"/>
</dbReference>
<evidence type="ECO:0000256" key="10">
    <source>
        <dbReference type="ARBA" id="ARBA00022840"/>
    </source>
</evidence>
<dbReference type="Pfam" id="PF00512">
    <property type="entry name" value="HisKA"/>
    <property type="match status" value="1"/>
</dbReference>
<evidence type="ECO:0000259" key="15">
    <source>
        <dbReference type="PROSITE" id="PS50109"/>
    </source>
</evidence>
<dbReference type="InterPro" id="IPR005467">
    <property type="entry name" value="His_kinase_dom"/>
</dbReference>
<dbReference type="Pfam" id="PF02518">
    <property type="entry name" value="HATPase_c"/>
    <property type="match status" value="1"/>
</dbReference>
<evidence type="ECO:0000256" key="7">
    <source>
        <dbReference type="ARBA" id="ARBA00022692"/>
    </source>
</evidence>
<dbReference type="SUPFAM" id="SSF47384">
    <property type="entry name" value="Homodimeric domain of signal transducing histidine kinase"/>
    <property type="match status" value="1"/>
</dbReference>
<dbReference type="EMBL" id="JAUSTT010000017">
    <property type="protein sequence ID" value="MDQ0176990.1"/>
    <property type="molecule type" value="Genomic_DNA"/>
</dbReference>
<dbReference type="PRINTS" id="PR00344">
    <property type="entry name" value="BCTRLSENSOR"/>
</dbReference>
<feature type="transmembrane region" description="Helical" evidence="14">
    <location>
        <begin position="15"/>
        <end position="35"/>
    </location>
</feature>
<dbReference type="Gene3D" id="3.30.565.10">
    <property type="entry name" value="Histidine kinase-like ATPase, C-terminal domain"/>
    <property type="match status" value="1"/>
</dbReference>
<dbReference type="PANTHER" id="PTHR45528">
    <property type="entry name" value="SENSOR HISTIDINE KINASE CPXA"/>
    <property type="match status" value="1"/>
</dbReference>
<comment type="caution">
    <text evidence="16">The sequence shown here is derived from an EMBL/GenBank/DDBJ whole genome shotgun (WGS) entry which is preliminary data.</text>
</comment>
<evidence type="ECO:0000256" key="5">
    <source>
        <dbReference type="ARBA" id="ARBA00022553"/>
    </source>
</evidence>
<dbReference type="SMART" id="SM00387">
    <property type="entry name" value="HATPase_c"/>
    <property type="match status" value="1"/>
</dbReference>
<dbReference type="SUPFAM" id="SSF55874">
    <property type="entry name" value="ATPase domain of HSP90 chaperone/DNA topoisomerase II/histidine kinase"/>
    <property type="match status" value="1"/>
</dbReference>
<dbReference type="InterPro" id="IPR036890">
    <property type="entry name" value="HATPase_C_sf"/>
</dbReference>
<feature type="transmembrane region" description="Helical" evidence="14">
    <location>
        <begin position="71"/>
        <end position="93"/>
    </location>
</feature>
<keyword evidence="10" id="KW-0067">ATP-binding</keyword>
<comment type="subcellular location">
    <subcellularLocation>
        <location evidence="2">Cell membrane</location>
        <topology evidence="2">Multi-pass membrane protein</topology>
    </subcellularLocation>
</comment>
<evidence type="ECO:0000256" key="8">
    <source>
        <dbReference type="ARBA" id="ARBA00022741"/>
    </source>
</evidence>
<keyword evidence="6" id="KW-0808">Transferase</keyword>
<evidence type="ECO:0000313" key="16">
    <source>
        <dbReference type="EMBL" id="MDQ0176990.1"/>
    </source>
</evidence>
<evidence type="ECO:0000256" key="12">
    <source>
        <dbReference type="ARBA" id="ARBA00023012"/>
    </source>
</evidence>
<reference evidence="16 17" key="1">
    <citation type="submission" date="2023-07" db="EMBL/GenBank/DDBJ databases">
        <title>Genomic Encyclopedia of Type Strains, Phase IV (KMG-IV): sequencing the most valuable type-strain genomes for metagenomic binning, comparative biology and taxonomic classification.</title>
        <authorList>
            <person name="Goeker M."/>
        </authorList>
    </citation>
    <scope>NUCLEOTIDE SEQUENCE [LARGE SCALE GENOMIC DNA]</scope>
    <source>
        <strain evidence="16 17">DSM 23837</strain>
    </source>
</reference>
<evidence type="ECO:0000256" key="3">
    <source>
        <dbReference type="ARBA" id="ARBA00012438"/>
    </source>
</evidence>
<dbReference type="InterPro" id="IPR004358">
    <property type="entry name" value="Sig_transdc_His_kin-like_C"/>
</dbReference>
<evidence type="ECO:0000256" key="14">
    <source>
        <dbReference type="SAM" id="Phobius"/>
    </source>
</evidence>
<organism evidence="16 17">
    <name type="scientific">Bacillus chungangensis</name>
    <dbReference type="NCBI Taxonomy" id="587633"/>
    <lineage>
        <taxon>Bacteria</taxon>
        <taxon>Bacillati</taxon>
        <taxon>Bacillota</taxon>
        <taxon>Bacilli</taxon>
        <taxon>Bacillales</taxon>
        <taxon>Bacillaceae</taxon>
        <taxon>Bacillus</taxon>
    </lineage>
</organism>